<feature type="transmembrane region" description="Helical" evidence="2">
    <location>
        <begin position="24"/>
        <end position="41"/>
    </location>
</feature>
<feature type="compositionally biased region" description="Basic residues" evidence="1">
    <location>
        <begin position="86"/>
        <end position="96"/>
    </location>
</feature>
<proteinExistence type="predicted"/>
<dbReference type="Proteomes" id="UP000494120">
    <property type="component" value="Unassembled WGS sequence"/>
</dbReference>
<dbReference type="RefSeq" id="WP_205192180.1">
    <property type="nucleotide sequence ID" value="NZ_CABVQG010000010.1"/>
</dbReference>
<comment type="caution">
    <text evidence="3">The sequence shown here is derived from an EMBL/GenBank/DDBJ whole genome shotgun (WGS) entry which is preliminary data.</text>
</comment>
<sequence>MLPHEMRHQMTRWFGVHWKARDEIVVLMLPLWMMWFGLPWLHDAGRHAKTGALIVYRSDRGVAGPAVRGDAVTYRLRSGHTPRGPRPCRIRRKMNE</sequence>
<feature type="region of interest" description="Disordered" evidence="1">
    <location>
        <begin position="76"/>
        <end position="96"/>
    </location>
</feature>
<gene>
    <name evidence="3" type="ORF">BLA17378_03061</name>
</gene>
<name>A0ABY6XXC9_9BURK</name>
<keyword evidence="4" id="KW-1185">Reference proteome</keyword>
<evidence type="ECO:0000256" key="1">
    <source>
        <dbReference type="SAM" id="MobiDB-lite"/>
    </source>
</evidence>
<keyword evidence="2" id="KW-0472">Membrane</keyword>
<dbReference type="EMBL" id="CABVQG010000010">
    <property type="protein sequence ID" value="VWC68839.1"/>
    <property type="molecule type" value="Genomic_DNA"/>
</dbReference>
<reference evidence="3 4" key="1">
    <citation type="submission" date="2019-09" db="EMBL/GenBank/DDBJ databases">
        <authorList>
            <person name="Depoorter E."/>
        </authorList>
    </citation>
    <scope>NUCLEOTIDE SEQUENCE [LARGE SCALE GENOMIC DNA]</scope>
    <source>
        <strain evidence="3 4">R-17378</strain>
    </source>
</reference>
<evidence type="ECO:0000313" key="3">
    <source>
        <dbReference type="EMBL" id="VWC68839.1"/>
    </source>
</evidence>
<evidence type="ECO:0000256" key="2">
    <source>
        <dbReference type="SAM" id="Phobius"/>
    </source>
</evidence>
<organism evidence="3 4">
    <name type="scientific">Burkholderia aenigmatica</name>
    <dbReference type="NCBI Taxonomy" id="2015348"/>
    <lineage>
        <taxon>Bacteria</taxon>
        <taxon>Pseudomonadati</taxon>
        <taxon>Pseudomonadota</taxon>
        <taxon>Betaproteobacteria</taxon>
        <taxon>Burkholderiales</taxon>
        <taxon>Burkholderiaceae</taxon>
        <taxon>Burkholderia</taxon>
        <taxon>Burkholderia cepacia complex</taxon>
    </lineage>
</organism>
<keyword evidence="2" id="KW-0812">Transmembrane</keyword>
<evidence type="ECO:0000313" key="4">
    <source>
        <dbReference type="Proteomes" id="UP000494120"/>
    </source>
</evidence>
<protein>
    <submittedName>
        <fullName evidence="3">Uncharacterized protein</fullName>
    </submittedName>
</protein>
<accession>A0ABY6XXC9</accession>
<keyword evidence="2" id="KW-1133">Transmembrane helix</keyword>